<name>A0A699I2M4_TANCI</name>
<dbReference type="EMBL" id="BKCJ010237388">
    <property type="protein sequence ID" value="GEZ06668.1"/>
    <property type="molecule type" value="Genomic_DNA"/>
</dbReference>
<evidence type="ECO:0000259" key="2">
    <source>
        <dbReference type="PROSITE" id="PS50994"/>
    </source>
</evidence>
<dbReference type="PROSITE" id="PS50994">
    <property type="entry name" value="INTEGRASE"/>
    <property type="match status" value="1"/>
</dbReference>
<dbReference type="InterPro" id="IPR036397">
    <property type="entry name" value="RNaseH_sf"/>
</dbReference>
<gene>
    <name evidence="3" type="ORF">Tci_478641</name>
</gene>
<dbReference type="SUPFAM" id="SSF53098">
    <property type="entry name" value="Ribonuclease H-like"/>
    <property type="match status" value="1"/>
</dbReference>
<dbReference type="GO" id="GO:0003676">
    <property type="term" value="F:nucleic acid binding"/>
    <property type="evidence" value="ECO:0007669"/>
    <property type="project" value="InterPro"/>
</dbReference>
<evidence type="ECO:0000313" key="3">
    <source>
        <dbReference type="EMBL" id="GEZ06668.1"/>
    </source>
</evidence>
<feature type="region of interest" description="Disordered" evidence="1">
    <location>
        <begin position="70"/>
        <end position="100"/>
    </location>
</feature>
<feature type="region of interest" description="Disordered" evidence="1">
    <location>
        <begin position="166"/>
        <end position="185"/>
    </location>
</feature>
<protein>
    <recommendedName>
        <fullName evidence="2">Integrase catalytic domain-containing protein</fullName>
    </recommendedName>
</protein>
<feature type="domain" description="Integrase catalytic" evidence="2">
    <location>
        <begin position="498"/>
        <end position="607"/>
    </location>
</feature>
<dbReference type="GO" id="GO:0015074">
    <property type="term" value="P:DNA integration"/>
    <property type="evidence" value="ECO:0007669"/>
    <property type="project" value="InterPro"/>
</dbReference>
<dbReference type="AlphaFoldDB" id="A0A699I2M4"/>
<organism evidence="3">
    <name type="scientific">Tanacetum cinerariifolium</name>
    <name type="common">Dalmatian daisy</name>
    <name type="synonym">Chrysanthemum cinerariifolium</name>
    <dbReference type="NCBI Taxonomy" id="118510"/>
    <lineage>
        <taxon>Eukaryota</taxon>
        <taxon>Viridiplantae</taxon>
        <taxon>Streptophyta</taxon>
        <taxon>Embryophyta</taxon>
        <taxon>Tracheophyta</taxon>
        <taxon>Spermatophyta</taxon>
        <taxon>Magnoliopsida</taxon>
        <taxon>eudicotyledons</taxon>
        <taxon>Gunneridae</taxon>
        <taxon>Pentapetalae</taxon>
        <taxon>asterids</taxon>
        <taxon>campanulids</taxon>
        <taxon>Asterales</taxon>
        <taxon>Asteraceae</taxon>
        <taxon>Asteroideae</taxon>
        <taxon>Anthemideae</taxon>
        <taxon>Anthemidinae</taxon>
        <taxon>Tanacetum</taxon>
    </lineage>
</organism>
<dbReference type="InterPro" id="IPR021109">
    <property type="entry name" value="Peptidase_aspartic_dom_sf"/>
</dbReference>
<evidence type="ECO:0000256" key="1">
    <source>
        <dbReference type="SAM" id="MobiDB-lite"/>
    </source>
</evidence>
<dbReference type="Gene3D" id="3.30.420.10">
    <property type="entry name" value="Ribonuclease H-like superfamily/Ribonuclease H"/>
    <property type="match status" value="1"/>
</dbReference>
<dbReference type="InterPro" id="IPR012337">
    <property type="entry name" value="RNaseH-like_sf"/>
</dbReference>
<dbReference type="PANTHER" id="PTHR15503">
    <property type="entry name" value="LDOC1 RELATED"/>
    <property type="match status" value="1"/>
</dbReference>
<comment type="caution">
    <text evidence="3">The sequence shown here is derived from an EMBL/GenBank/DDBJ whole genome shotgun (WGS) entry which is preliminary data.</text>
</comment>
<dbReference type="PANTHER" id="PTHR15503:SF45">
    <property type="entry name" value="RNA-DIRECTED DNA POLYMERASE HOMOLOG"/>
    <property type="match status" value="1"/>
</dbReference>
<accession>A0A699I2M4</accession>
<proteinExistence type="predicted"/>
<dbReference type="InterPro" id="IPR001584">
    <property type="entry name" value="Integrase_cat-core"/>
</dbReference>
<dbReference type="Gene3D" id="2.40.70.10">
    <property type="entry name" value="Acid Proteases"/>
    <property type="match status" value="1"/>
</dbReference>
<dbReference type="CDD" id="cd00303">
    <property type="entry name" value="retropepsin_like"/>
    <property type="match status" value="1"/>
</dbReference>
<reference evidence="3" key="1">
    <citation type="journal article" date="2019" name="Sci. Rep.">
        <title>Draft genome of Tanacetum cinerariifolium, the natural source of mosquito coil.</title>
        <authorList>
            <person name="Yamashiro T."/>
            <person name="Shiraishi A."/>
            <person name="Satake H."/>
            <person name="Nakayama K."/>
        </authorList>
    </citation>
    <scope>NUCLEOTIDE SEQUENCE</scope>
</reference>
<dbReference type="Pfam" id="PF08284">
    <property type="entry name" value="RVP_2"/>
    <property type="match status" value="1"/>
</dbReference>
<feature type="compositionally biased region" description="Basic and acidic residues" evidence="1">
    <location>
        <begin position="70"/>
        <end position="94"/>
    </location>
</feature>
<sequence>MKEYCPDDEIQKLELEFWNHKMIGSDIDRYTARFHELARLVPNMVTPESQRCYEYGQRLTTDGIMDGLFKKKENYGNKRRSNDQNRNRGRDDRNKRQRTRWNFALTVLKQGQGQRQYAGQHSKCAKCNFHHSCNYPTRPTYFGCGDHNHFKRNFLRINRANTSGGNRPNSMLAIEGDTNQGNSRNRDQGRYFSLGVIEAPQDLNVLMGTFSLNDLFDTVLFDSRADYNFISTKFLPLINMKPNVVCLSYEIKIASDVIVETNKIIQGCRLELEGRTFIIHLIPIGYGSFNVVIRMEWFSKLRAKIVCYKKIVQILFSNGDILEVHKERPKGNLKQLKTMKVNEPKLKDILVVRKFPGVFLEDLSSLPLSRDVEFCIVLILGVVPVAKSPYHLAPTEMQKLSNNLKNCKKSDYDYEIRYHPGKANVVFDALSRKEWLKPRRARAMSMTIHSSIKPRILEAHSKASKDVNTPAEMLKGLDKQLERKEDGGLYLDYKIERLARLYINEIIARHGVPVLIISDHDSYVTLRLWQSLQKALGTTLDLSTTYHPKTDGQIEHTIQTSEDMLRACAIDFGGNWNTHLPLVEFSYNSNYHSSIKCAPYKALYLRKCKTPLAWAEVGETYRLRLPQELIGVHDTFHVSNLKKCLAEANLHVQLEEVKIEDKLRFIEEPMEIIDCEIKKLKRRQIPIVKLHWNS</sequence>
<dbReference type="InterPro" id="IPR032567">
    <property type="entry name" value="RTL1-rel"/>
</dbReference>